<dbReference type="SUPFAM" id="SSF55874">
    <property type="entry name" value="ATPase domain of HSP90 chaperone/DNA topoisomerase II/histidine kinase"/>
    <property type="match status" value="1"/>
</dbReference>
<comment type="caution">
    <text evidence="1">The sequence shown here is derived from an EMBL/GenBank/DDBJ whole genome shotgun (WGS) entry which is preliminary data.</text>
</comment>
<evidence type="ECO:0000313" key="1">
    <source>
        <dbReference type="EMBL" id="MFC4854253.1"/>
    </source>
</evidence>
<name>A0ABV9S081_9PSEU</name>
<keyword evidence="2" id="KW-1185">Reference proteome</keyword>
<dbReference type="NCBIfam" id="NF047352">
    <property type="entry name" value="P_loop_sacsin"/>
    <property type="match status" value="1"/>
</dbReference>
<dbReference type="Proteomes" id="UP001595859">
    <property type="component" value="Unassembled WGS sequence"/>
</dbReference>
<dbReference type="EMBL" id="JBHSIS010000006">
    <property type="protein sequence ID" value="MFC4854253.1"/>
    <property type="molecule type" value="Genomic_DNA"/>
</dbReference>
<dbReference type="InterPro" id="IPR036890">
    <property type="entry name" value="HATPase_C_sf"/>
</dbReference>
<proteinExistence type="predicted"/>
<gene>
    <name evidence="1" type="ORF">ACFPCV_12135</name>
</gene>
<sequence length="924" mass="99188">MTDPFGTAALRESVLGSWRSSPTRLREDTNAEEDLVLGGYRDRLLIELAQNAADAAGTGGVLRVSLVDGELRVANTGEPLTRQGVEALASLRASAKQHGVGRFGVGFAAVLTVTDAPRIVSTSGGVAFDAERTRREAASDRVPVLRLPWPTDETPPDGFATEVRLPLRDTVDLDVFRGQAVDILLSLDALTRIEIDGDVWWRDGAGIHGPDGVTQWVVVRDHGELPPDPGLGAEARLQWTVCWALRMDGGPLLRDTDVLHAPTPTDERLSLPARLIASLPVEPSRRRVRPGVATDQVLAAAARAYPRLLDQLEPGDRPKVVPLPRFPLSEVDEKLRDGVLKQLRVTPWLPSALDDKPLTPAEARLLPVPSAELAESVAPYVPGLVRAEFVDHVAALAALDVVQLRLSDVIDALTGITRPPAEWRVLYEALGKIVDNDPSAADDLGALPVPLADGRTVPGPRGVLIADLDLSSMDNVHVVHPDAVHPLLERLGAQHGGAEELLAGMASEVEHSIEDAESGLDTSALANTVLRLVTEAGIRPGDEPWLGALALRDTDGDPRRADELALPGTKFLTVLAEDSPVGVLAEDIAAQWSPHVLAAVGVLDRFTVVVDEAPTGPDHDLADETDWWDDQPEPPARLEAVRDLDLVADDAWPAAIRLLASEPDTWRVMRSGYTAWWIAHHALLAGEPPAHWRLPDARELTGLYDVAPADLEPHLQELMGVRAELSVESTEDAEDLLDRLSDPARTLTRGMIRRAYTALADAVRDDVVDPADLDPPPEVRTTEGEVTDNAAVLDVPWLAPVTDGYVAIDADLAVPLAELLDIPVASEAAPTGPDSTGEPVRWADLGAVVDVCDLIGIPVPPGGSVVHDGLTVGGRRVPWWVAGETVHCEDSSPGLGRALAWVTDRWADRHLLTALLEDPENHDA</sequence>
<evidence type="ECO:0000313" key="2">
    <source>
        <dbReference type="Proteomes" id="UP001595859"/>
    </source>
</evidence>
<accession>A0ABV9S081</accession>
<organism evidence="1 2">
    <name type="scientific">Actinophytocola glycyrrhizae</name>
    <dbReference type="NCBI Taxonomy" id="2044873"/>
    <lineage>
        <taxon>Bacteria</taxon>
        <taxon>Bacillati</taxon>
        <taxon>Actinomycetota</taxon>
        <taxon>Actinomycetes</taxon>
        <taxon>Pseudonocardiales</taxon>
        <taxon>Pseudonocardiaceae</taxon>
    </lineage>
</organism>
<protein>
    <submittedName>
        <fullName evidence="1">Sacsin N-terminal ATP-binding-like domain-containing protein</fullName>
    </submittedName>
</protein>
<reference evidence="2" key="1">
    <citation type="journal article" date="2019" name="Int. J. Syst. Evol. Microbiol.">
        <title>The Global Catalogue of Microorganisms (GCM) 10K type strain sequencing project: providing services to taxonomists for standard genome sequencing and annotation.</title>
        <authorList>
            <consortium name="The Broad Institute Genomics Platform"/>
            <consortium name="The Broad Institute Genome Sequencing Center for Infectious Disease"/>
            <person name="Wu L."/>
            <person name="Ma J."/>
        </authorList>
    </citation>
    <scope>NUCLEOTIDE SEQUENCE [LARGE SCALE GENOMIC DNA]</scope>
    <source>
        <strain evidence="2">ZS-22-S1</strain>
    </source>
</reference>
<dbReference type="RefSeq" id="WP_378056200.1">
    <property type="nucleotide sequence ID" value="NZ_JBHSIS010000006.1"/>
</dbReference>